<sequence>MRVKIESTGGFAGGENMVAVYDTADLPGDQAGRIEQAVSALAGTDACAEAGETGGDGDAAGYRITVEDDGRDPRVFAVPADPGEDIDGPITTLLQGPVEPEERPEDEGRQQAPPSPSGL</sequence>
<dbReference type="EMBL" id="WEGH01000003">
    <property type="protein sequence ID" value="MQY07460.1"/>
    <property type="molecule type" value="Genomic_DNA"/>
</dbReference>
<organism evidence="2 3">
    <name type="scientific">Actinomadura macrotermitis</name>
    <dbReference type="NCBI Taxonomy" id="2585200"/>
    <lineage>
        <taxon>Bacteria</taxon>
        <taxon>Bacillati</taxon>
        <taxon>Actinomycetota</taxon>
        <taxon>Actinomycetes</taxon>
        <taxon>Streptosporangiales</taxon>
        <taxon>Thermomonosporaceae</taxon>
        <taxon>Actinomadura</taxon>
    </lineage>
</organism>
<name>A0A7K0C243_9ACTN</name>
<gene>
    <name evidence="2" type="ORF">ACRB68_55600</name>
</gene>
<comment type="caution">
    <text evidence="2">The sequence shown here is derived from an EMBL/GenBank/DDBJ whole genome shotgun (WGS) entry which is preliminary data.</text>
</comment>
<dbReference type="OrthoDB" id="3478802at2"/>
<feature type="region of interest" description="Disordered" evidence="1">
    <location>
        <begin position="79"/>
        <end position="119"/>
    </location>
</feature>
<protein>
    <submittedName>
        <fullName evidence="2">Uncharacterized protein</fullName>
    </submittedName>
</protein>
<evidence type="ECO:0000313" key="3">
    <source>
        <dbReference type="Proteomes" id="UP000487268"/>
    </source>
</evidence>
<evidence type="ECO:0000256" key="1">
    <source>
        <dbReference type="SAM" id="MobiDB-lite"/>
    </source>
</evidence>
<dbReference type="RefSeq" id="WP_153537253.1">
    <property type="nucleotide sequence ID" value="NZ_WEGH01000003.1"/>
</dbReference>
<keyword evidence="3" id="KW-1185">Reference proteome</keyword>
<dbReference type="Pfam" id="PF20242">
    <property type="entry name" value="Emfourin"/>
    <property type="match status" value="1"/>
</dbReference>
<dbReference type="InterPro" id="IPR049457">
    <property type="entry name" value="Emfourin"/>
</dbReference>
<reference evidence="2 3" key="1">
    <citation type="submission" date="2019-10" db="EMBL/GenBank/DDBJ databases">
        <title>Actinomadura rubteroloni sp. nov. and Actinomadura macrotermitis sp. nov., isolated from the gut of fungus growing-termite Macrotermes natalensis.</title>
        <authorList>
            <person name="Benndorf R."/>
            <person name="Martin K."/>
            <person name="Kuefner M."/>
            <person name="De Beer W."/>
            <person name="Kaster A.-K."/>
            <person name="Vollmers J."/>
            <person name="Poulsen M."/>
            <person name="Beemelmanns C."/>
        </authorList>
    </citation>
    <scope>NUCLEOTIDE SEQUENCE [LARGE SCALE GENOMIC DNA]</scope>
    <source>
        <strain evidence="2 3">RB68</strain>
    </source>
</reference>
<dbReference type="Proteomes" id="UP000487268">
    <property type="component" value="Unassembled WGS sequence"/>
</dbReference>
<dbReference type="AlphaFoldDB" id="A0A7K0C243"/>
<evidence type="ECO:0000313" key="2">
    <source>
        <dbReference type="EMBL" id="MQY07460.1"/>
    </source>
</evidence>
<accession>A0A7K0C243</accession>
<proteinExistence type="predicted"/>